<reference evidence="1" key="1">
    <citation type="submission" date="2021-06" db="EMBL/GenBank/DDBJ databases">
        <authorList>
            <person name="Kallberg Y."/>
            <person name="Tangrot J."/>
            <person name="Rosling A."/>
        </authorList>
    </citation>
    <scope>NUCLEOTIDE SEQUENCE</scope>
    <source>
        <strain evidence="1">MA461A</strain>
    </source>
</reference>
<sequence>QQIGIFHKFRQTPQAIIGRKDGACSRVINQSNGTITTSFTVPSELILTEIYITCVFATEKRAIFYPINGTFHHLRLFISRRFPNKRWKKTWFRNSRGCWDKLRNENDWNQAKSESQCGKMERVIIYFK</sequence>
<proteinExistence type="predicted"/>
<dbReference type="EMBL" id="CAJVQC010015692">
    <property type="protein sequence ID" value="CAG8669464.1"/>
    <property type="molecule type" value="Genomic_DNA"/>
</dbReference>
<organism evidence="1 2">
    <name type="scientific">Racocetra persica</name>
    <dbReference type="NCBI Taxonomy" id="160502"/>
    <lineage>
        <taxon>Eukaryota</taxon>
        <taxon>Fungi</taxon>
        <taxon>Fungi incertae sedis</taxon>
        <taxon>Mucoromycota</taxon>
        <taxon>Glomeromycotina</taxon>
        <taxon>Glomeromycetes</taxon>
        <taxon>Diversisporales</taxon>
        <taxon>Gigasporaceae</taxon>
        <taxon>Racocetra</taxon>
    </lineage>
</organism>
<evidence type="ECO:0000313" key="1">
    <source>
        <dbReference type="EMBL" id="CAG8669464.1"/>
    </source>
</evidence>
<dbReference type="Proteomes" id="UP000789920">
    <property type="component" value="Unassembled WGS sequence"/>
</dbReference>
<evidence type="ECO:0000313" key="2">
    <source>
        <dbReference type="Proteomes" id="UP000789920"/>
    </source>
</evidence>
<feature type="non-terminal residue" evidence="1">
    <location>
        <position position="1"/>
    </location>
</feature>
<protein>
    <submittedName>
        <fullName evidence="1">29178_t:CDS:1</fullName>
    </submittedName>
</protein>
<gene>
    <name evidence="1" type="ORF">RPERSI_LOCUS8611</name>
</gene>
<keyword evidence="2" id="KW-1185">Reference proteome</keyword>
<accession>A0ACA9NVD7</accession>
<comment type="caution">
    <text evidence="1">The sequence shown here is derived from an EMBL/GenBank/DDBJ whole genome shotgun (WGS) entry which is preliminary data.</text>
</comment>
<name>A0ACA9NVD7_9GLOM</name>